<dbReference type="Proteomes" id="UP000800036">
    <property type="component" value="Unassembled WGS sequence"/>
</dbReference>
<organism evidence="1 2">
    <name type="scientific">Bimuria novae-zelandiae CBS 107.79</name>
    <dbReference type="NCBI Taxonomy" id="1447943"/>
    <lineage>
        <taxon>Eukaryota</taxon>
        <taxon>Fungi</taxon>
        <taxon>Dikarya</taxon>
        <taxon>Ascomycota</taxon>
        <taxon>Pezizomycotina</taxon>
        <taxon>Dothideomycetes</taxon>
        <taxon>Pleosporomycetidae</taxon>
        <taxon>Pleosporales</taxon>
        <taxon>Massarineae</taxon>
        <taxon>Didymosphaeriaceae</taxon>
        <taxon>Bimuria</taxon>
    </lineage>
</organism>
<evidence type="ECO:0000313" key="1">
    <source>
        <dbReference type="EMBL" id="KAF1972930.1"/>
    </source>
</evidence>
<dbReference type="AlphaFoldDB" id="A0A6A5V8C0"/>
<dbReference type="EMBL" id="ML976684">
    <property type="protein sequence ID" value="KAF1972930.1"/>
    <property type="molecule type" value="Genomic_DNA"/>
</dbReference>
<protein>
    <submittedName>
        <fullName evidence="1">Uncharacterized protein</fullName>
    </submittedName>
</protein>
<evidence type="ECO:0000313" key="2">
    <source>
        <dbReference type="Proteomes" id="UP000800036"/>
    </source>
</evidence>
<sequence length="177" mass="20120">MRGLQSECEAVSVILRTLTRLVSPSRSYICTQEPDERTSMLGILTICRSLLPLHADISSVLVWWWVTILTSSRIVYWKYRQKLSSETSTLAAEATNRGNLLWSDFRRLVPALFTGTIPDSRTRARFAAGCRYAICVLNGGALRPCLQRLAYFHERPSNEHRGPIWIAQSQHRASGQR</sequence>
<proteinExistence type="predicted"/>
<accession>A0A6A5V8C0</accession>
<reference evidence="1" key="1">
    <citation type="journal article" date="2020" name="Stud. Mycol.">
        <title>101 Dothideomycetes genomes: a test case for predicting lifestyles and emergence of pathogens.</title>
        <authorList>
            <person name="Haridas S."/>
            <person name="Albert R."/>
            <person name="Binder M."/>
            <person name="Bloem J."/>
            <person name="Labutti K."/>
            <person name="Salamov A."/>
            <person name="Andreopoulos B."/>
            <person name="Baker S."/>
            <person name="Barry K."/>
            <person name="Bills G."/>
            <person name="Bluhm B."/>
            <person name="Cannon C."/>
            <person name="Castanera R."/>
            <person name="Culley D."/>
            <person name="Daum C."/>
            <person name="Ezra D."/>
            <person name="Gonzalez J."/>
            <person name="Henrissat B."/>
            <person name="Kuo A."/>
            <person name="Liang C."/>
            <person name="Lipzen A."/>
            <person name="Lutzoni F."/>
            <person name="Magnuson J."/>
            <person name="Mondo S."/>
            <person name="Nolan M."/>
            <person name="Ohm R."/>
            <person name="Pangilinan J."/>
            <person name="Park H.-J."/>
            <person name="Ramirez L."/>
            <person name="Alfaro M."/>
            <person name="Sun H."/>
            <person name="Tritt A."/>
            <person name="Yoshinaga Y."/>
            <person name="Zwiers L.-H."/>
            <person name="Turgeon B."/>
            <person name="Goodwin S."/>
            <person name="Spatafora J."/>
            <person name="Crous P."/>
            <person name="Grigoriev I."/>
        </authorList>
    </citation>
    <scope>NUCLEOTIDE SEQUENCE</scope>
    <source>
        <strain evidence="1">CBS 107.79</strain>
    </source>
</reference>
<gene>
    <name evidence="1" type="ORF">BU23DRAFT_146013</name>
</gene>
<name>A0A6A5V8C0_9PLEO</name>
<keyword evidence="2" id="KW-1185">Reference proteome</keyword>